<dbReference type="RefSeq" id="WP_055238262.1">
    <property type="nucleotide sequence ID" value="NZ_CYXM01000009.1"/>
</dbReference>
<dbReference type="EMBL" id="QSES01000003">
    <property type="protein sequence ID" value="RGZ95180.1"/>
    <property type="molecule type" value="Genomic_DNA"/>
</dbReference>
<sequence length="416" mass="48947">MTHKIKVQMFGNFRMDYNGAPFVAEKMHKESQFNRMMQALIHYSDCGIAKDKLEEIVIGERDIDAPHTALRVIVYKTKQKLAQLGLPGKNLVYLEGGIYYWTPDIEIEEDAAEFEKLYNEACALEKQMPHEPESAETVCDERIKEIEDNMLELYIKALYLYKGEFLAAYTGETWIAQEARRYHIMFEKIINEAAYILRKRKQFKGLEKLGVYAAKVDPFNEWEELIMEAMVETRRYDEAEELYTDVVDYYLRECGIYPSSRLLEILEKYSNQMNHAHEILENIQEGMNEQEETERGGYFCSYPVFRGIYQASIRIMKRTRVPVYLMLCTLEDEEGRQVQSETKMNKYSRQLKKCVGESIRYSDIYTSYGKVQFLIMLIGIKREDCEIVKKRINRQFAKKNPRAAEKCHVNSIVCEL</sequence>
<evidence type="ECO:0000313" key="5">
    <source>
        <dbReference type="Proteomes" id="UP000283721"/>
    </source>
</evidence>
<name>A0A173UDH8_9FIRM</name>
<evidence type="ECO:0000313" key="3">
    <source>
        <dbReference type="EMBL" id="RGZ95180.1"/>
    </source>
</evidence>
<reference evidence="2 4" key="1">
    <citation type="submission" date="2015-09" db="EMBL/GenBank/DDBJ databases">
        <authorList>
            <consortium name="Pathogen Informatics"/>
        </authorList>
    </citation>
    <scope>NUCLEOTIDE SEQUENCE [LARGE SCALE GENOMIC DNA]</scope>
    <source>
        <strain evidence="2 4">2789STDY5834968</strain>
    </source>
</reference>
<evidence type="ECO:0000259" key="1">
    <source>
        <dbReference type="Pfam" id="PF03704"/>
    </source>
</evidence>
<protein>
    <submittedName>
        <fullName evidence="3">Transcriptional regulator</fullName>
    </submittedName>
</protein>
<dbReference type="Proteomes" id="UP000283721">
    <property type="component" value="Unassembled WGS sequence"/>
</dbReference>
<dbReference type="InterPro" id="IPR005158">
    <property type="entry name" value="BTAD"/>
</dbReference>
<organism evidence="2 4">
    <name type="scientific">Agathobacter rectalis</name>
    <dbReference type="NCBI Taxonomy" id="39491"/>
    <lineage>
        <taxon>Bacteria</taxon>
        <taxon>Bacillati</taxon>
        <taxon>Bacillota</taxon>
        <taxon>Clostridia</taxon>
        <taxon>Lachnospirales</taxon>
        <taxon>Lachnospiraceae</taxon>
        <taxon>Agathobacter</taxon>
    </lineage>
</organism>
<dbReference type="OrthoDB" id="142950at2"/>
<dbReference type="Pfam" id="PF03704">
    <property type="entry name" value="BTAD"/>
    <property type="match status" value="1"/>
</dbReference>
<dbReference type="PANTHER" id="PTHR35807">
    <property type="entry name" value="TRANSCRIPTIONAL REGULATOR REDD-RELATED"/>
    <property type="match status" value="1"/>
</dbReference>
<accession>A0A173UDH8</accession>
<proteinExistence type="predicted"/>
<reference evidence="3 5" key="2">
    <citation type="submission" date="2018-08" db="EMBL/GenBank/DDBJ databases">
        <title>A genome reference for cultivated species of the human gut microbiota.</title>
        <authorList>
            <person name="Zou Y."/>
            <person name="Xue W."/>
            <person name="Luo G."/>
        </authorList>
    </citation>
    <scope>NUCLEOTIDE SEQUENCE [LARGE SCALE GENOMIC DNA]</scope>
    <source>
        <strain evidence="3 5">AM47-6BH</strain>
    </source>
</reference>
<dbReference type="EMBL" id="CYXM01000009">
    <property type="protein sequence ID" value="CUN12899.1"/>
    <property type="molecule type" value="Genomic_DNA"/>
</dbReference>
<dbReference type="InterPro" id="IPR011990">
    <property type="entry name" value="TPR-like_helical_dom_sf"/>
</dbReference>
<dbReference type="SUPFAM" id="SSF48452">
    <property type="entry name" value="TPR-like"/>
    <property type="match status" value="1"/>
</dbReference>
<dbReference type="InterPro" id="IPR051677">
    <property type="entry name" value="AfsR-DnrI-RedD_regulator"/>
</dbReference>
<feature type="domain" description="Bacterial transcriptional activator" evidence="1">
    <location>
        <begin position="151"/>
        <end position="264"/>
    </location>
</feature>
<dbReference type="Proteomes" id="UP000095673">
    <property type="component" value="Unassembled WGS sequence"/>
</dbReference>
<dbReference type="Gene3D" id="1.25.40.10">
    <property type="entry name" value="Tetratricopeptide repeat domain"/>
    <property type="match status" value="1"/>
</dbReference>
<gene>
    <name evidence="3" type="ORF">DW967_02340</name>
    <name evidence="2" type="ORF">ERS852580_02125</name>
</gene>
<evidence type="ECO:0000313" key="2">
    <source>
        <dbReference type="EMBL" id="CUN12899.1"/>
    </source>
</evidence>
<evidence type="ECO:0000313" key="4">
    <source>
        <dbReference type="Proteomes" id="UP000095673"/>
    </source>
</evidence>
<dbReference type="AlphaFoldDB" id="A0A173UDH8"/>